<evidence type="ECO:0000259" key="6">
    <source>
        <dbReference type="PROSITE" id="PS50832"/>
    </source>
</evidence>
<organism evidence="7 8">
    <name type="scientific">Candidatus Collierbacteria bacterium CG10_big_fil_rev_8_21_14_0_10_44_9</name>
    <dbReference type="NCBI Taxonomy" id="1974535"/>
    <lineage>
        <taxon>Bacteria</taxon>
        <taxon>Candidatus Collieribacteriota</taxon>
    </lineage>
</organism>
<sequence length="49" mass="5661">NEILAHLSGKMRMYRISIMPGDKVKLEMTPYDTTKGRITYRVKEGQTTT</sequence>
<comment type="similarity">
    <text evidence="1">Belongs to the IF-1 family.</text>
</comment>
<evidence type="ECO:0000313" key="7">
    <source>
        <dbReference type="EMBL" id="PIR99295.1"/>
    </source>
</evidence>
<accession>A0A2H0VJL6</accession>
<keyword evidence="3 5" id="KW-0648">Protein biosynthesis</keyword>
<name>A0A2H0VJL6_9BACT</name>
<evidence type="ECO:0000256" key="4">
    <source>
        <dbReference type="NCBIfam" id="TIGR00008"/>
    </source>
</evidence>
<dbReference type="Pfam" id="PF01176">
    <property type="entry name" value="eIF-1a"/>
    <property type="match status" value="1"/>
</dbReference>
<evidence type="ECO:0000313" key="8">
    <source>
        <dbReference type="Proteomes" id="UP000230796"/>
    </source>
</evidence>
<dbReference type="PROSITE" id="PS50832">
    <property type="entry name" value="S1_IF1_TYPE"/>
    <property type="match status" value="1"/>
</dbReference>
<dbReference type="GO" id="GO:0003743">
    <property type="term" value="F:translation initiation factor activity"/>
    <property type="evidence" value="ECO:0007669"/>
    <property type="project" value="UniProtKB-UniRule"/>
</dbReference>
<gene>
    <name evidence="7" type="ORF">COT87_00215</name>
</gene>
<dbReference type="GO" id="GO:0003723">
    <property type="term" value="F:RNA binding"/>
    <property type="evidence" value="ECO:0007669"/>
    <property type="project" value="InterPro"/>
</dbReference>
<feature type="non-terminal residue" evidence="7">
    <location>
        <position position="1"/>
    </location>
</feature>
<evidence type="ECO:0000256" key="5">
    <source>
        <dbReference type="PROSITE-ProRule" id="PRU00181"/>
    </source>
</evidence>
<dbReference type="PANTHER" id="PTHR33370">
    <property type="entry name" value="TRANSLATION INITIATION FACTOR IF-1, CHLOROPLASTIC"/>
    <property type="match status" value="1"/>
</dbReference>
<evidence type="ECO:0000256" key="3">
    <source>
        <dbReference type="ARBA" id="ARBA00022917"/>
    </source>
</evidence>
<dbReference type="Gene3D" id="2.40.50.140">
    <property type="entry name" value="Nucleic acid-binding proteins"/>
    <property type="match status" value="1"/>
</dbReference>
<dbReference type="SUPFAM" id="SSF50249">
    <property type="entry name" value="Nucleic acid-binding proteins"/>
    <property type="match status" value="1"/>
</dbReference>
<dbReference type="GO" id="GO:0005829">
    <property type="term" value="C:cytosol"/>
    <property type="evidence" value="ECO:0007669"/>
    <property type="project" value="TreeGrafter"/>
</dbReference>
<dbReference type="GO" id="GO:0043022">
    <property type="term" value="F:ribosome binding"/>
    <property type="evidence" value="ECO:0007669"/>
    <property type="project" value="TreeGrafter"/>
</dbReference>
<proteinExistence type="inferred from homology"/>
<protein>
    <recommendedName>
        <fullName evidence="4">Translation initiation factor IF-1</fullName>
    </recommendedName>
</protein>
<dbReference type="InterPro" id="IPR004368">
    <property type="entry name" value="TIF_IF1"/>
</dbReference>
<dbReference type="EMBL" id="PFAF01000002">
    <property type="protein sequence ID" value="PIR99295.1"/>
    <property type="molecule type" value="Genomic_DNA"/>
</dbReference>
<reference evidence="8" key="1">
    <citation type="submission" date="2017-09" db="EMBL/GenBank/DDBJ databases">
        <title>Depth-based differentiation of microbial function through sediment-hosted aquifers and enrichment of novel symbionts in the deep terrestrial subsurface.</title>
        <authorList>
            <person name="Probst A.J."/>
            <person name="Ladd B."/>
            <person name="Jarett J.K."/>
            <person name="Geller-Mcgrath D.E."/>
            <person name="Sieber C.M.K."/>
            <person name="Emerson J.B."/>
            <person name="Anantharaman K."/>
            <person name="Thomas B.C."/>
            <person name="Malmstrom R."/>
            <person name="Stieglmeier M."/>
            <person name="Klingl A."/>
            <person name="Woyke T."/>
            <person name="Ryan C.M."/>
            <person name="Banfield J.F."/>
        </authorList>
    </citation>
    <scope>NUCLEOTIDE SEQUENCE [LARGE SCALE GENOMIC DNA]</scope>
</reference>
<dbReference type="AlphaFoldDB" id="A0A2H0VJL6"/>
<evidence type="ECO:0000256" key="2">
    <source>
        <dbReference type="ARBA" id="ARBA00022540"/>
    </source>
</evidence>
<dbReference type="InterPro" id="IPR006196">
    <property type="entry name" value="RNA-binding_domain_S1_IF1"/>
</dbReference>
<comment type="caution">
    <text evidence="7">The sequence shown here is derived from an EMBL/GenBank/DDBJ whole genome shotgun (WGS) entry which is preliminary data.</text>
</comment>
<dbReference type="PANTHER" id="PTHR33370:SF1">
    <property type="entry name" value="TRANSLATION INITIATION FACTOR IF-1, CHLOROPLASTIC"/>
    <property type="match status" value="1"/>
</dbReference>
<dbReference type="Proteomes" id="UP000230796">
    <property type="component" value="Unassembled WGS sequence"/>
</dbReference>
<dbReference type="NCBIfam" id="TIGR00008">
    <property type="entry name" value="infA"/>
    <property type="match status" value="1"/>
</dbReference>
<dbReference type="InterPro" id="IPR012340">
    <property type="entry name" value="NA-bd_OB-fold"/>
</dbReference>
<keyword evidence="2 5" id="KW-0396">Initiation factor</keyword>
<evidence type="ECO:0000256" key="1">
    <source>
        <dbReference type="ARBA" id="ARBA00010939"/>
    </source>
</evidence>
<feature type="domain" description="S1-like" evidence="6">
    <location>
        <begin position="1"/>
        <end position="43"/>
    </location>
</feature>